<feature type="region of interest" description="Disordered" evidence="4">
    <location>
        <begin position="118"/>
        <end position="148"/>
    </location>
</feature>
<dbReference type="PANTHER" id="PTHR22847:SF745">
    <property type="entry name" value="F-BOX_WD REPEAT-CONTAINING PROTEIN 7"/>
    <property type="match status" value="1"/>
</dbReference>
<dbReference type="PROSITE" id="PS50181">
    <property type="entry name" value="FBOX"/>
    <property type="match status" value="1"/>
</dbReference>
<dbReference type="PROSITE" id="PS50082">
    <property type="entry name" value="WD_REPEATS_2"/>
    <property type="match status" value="3"/>
</dbReference>
<reference evidence="7" key="4">
    <citation type="submission" date="2024-02" db="EMBL/GenBank/DDBJ databases">
        <title>Comparative genomics of Cryptococcus and Kwoniella reveals pathogenesis evolution and contrasting modes of karyotype evolution via chromosome fusion or intercentromeric recombination.</title>
        <authorList>
            <person name="Coelho M.A."/>
            <person name="David-Palma M."/>
            <person name="Shea T."/>
            <person name="Bowers K."/>
            <person name="McGinley-Smith S."/>
            <person name="Mohammad A.W."/>
            <person name="Gnirke A."/>
            <person name="Yurkov A.M."/>
            <person name="Nowrousian M."/>
            <person name="Sun S."/>
            <person name="Cuomo C.A."/>
            <person name="Heitman J."/>
        </authorList>
    </citation>
    <scope>NUCLEOTIDE SEQUENCE</scope>
    <source>
        <strain evidence="7">CBS 10118</strain>
    </source>
</reference>
<evidence type="ECO:0000313" key="7">
    <source>
        <dbReference type="EMBL" id="WVW81352.1"/>
    </source>
</evidence>
<dbReference type="RefSeq" id="XP_019048276.1">
    <property type="nucleotide sequence ID" value="XM_019188714.1"/>
</dbReference>
<dbReference type="GeneID" id="30206444"/>
<dbReference type="InterPro" id="IPR036322">
    <property type="entry name" value="WD40_repeat_dom_sf"/>
</dbReference>
<keyword evidence="8" id="KW-1185">Reference proteome</keyword>
<evidence type="ECO:0000256" key="3">
    <source>
        <dbReference type="PROSITE-ProRule" id="PRU00221"/>
    </source>
</evidence>
<organism evidence="6">
    <name type="scientific">Kwoniella bestiolae CBS 10118</name>
    <dbReference type="NCBI Taxonomy" id="1296100"/>
    <lineage>
        <taxon>Eukaryota</taxon>
        <taxon>Fungi</taxon>
        <taxon>Dikarya</taxon>
        <taxon>Basidiomycota</taxon>
        <taxon>Agaricomycotina</taxon>
        <taxon>Tremellomycetes</taxon>
        <taxon>Tremellales</taxon>
        <taxon>Cryptococcaceae</taxon>
        <taxon>Kwoniella</taxon>
    </lineage>
</organism>
<dbReference type="Gene3D" id="1.20.1280.50">
    <property type="match status" value="1"/>
</dbReference>
<accession>A0A1B9G856</accession>
<dbReference type="Gene3D" id="2.130.10.10">
    <property type="entry name" value="YVTN repeat-like/Quinoprotein amine dehydrogenase"/>
    <property type="match status" value="3"/>
</dbReference>
<dbReference type="SMART" id="SM00320">
    <property type="entry name" value="WD40"/>
    <property type="match status" value="7"/>
</dbReference>
<dbReference type="AlphaFoldDB" id="A0A1B9G856"/>
<dbReference type="InterPro" id="IPR036047">
    <property type="entry name" value="F-box-like_dom_sf"/>
</dbReference>
<dbReference type="OrthoDB" id="19711at2759"/>
<dbReference type="KEGG" id="kbi:30206444"/>
<dbReference type="Pfam" id="PF00400">
    <property type="entry name" value="WD40"/>
    <property type="match status" value="6"/>
</dbReference>
<reference evidence="7" key="2">
    <citation type="submission" date="2013-07" db="EMBL/GenBank/DDBJ databases">
        <authorList>
            <consortium name="The Broad Institute Genome Sequencing Platform"/>
            <person name="Cuomo C."/>
            <person name="Litvintseva A."/>
            <person name="Chen Y."/>
            <person name="Heitman J."/>
            <person name="Sun S."/>
            <person name="Springer D."/>
            <person name="Dromer F."/>
            <person name="Young S.K."/>
            <person name="Zeng Q."/>
            <person name="Gargeya S."/>
            <person name="Fitzgerald M."/>
            <person name="Abouelleil A."/>
            <person name="Alvarado L."/>
            <person name="Berlin A.M."/>
            <person name="Chapman S.B."/>
            <person name="Dewar J."/>
            <person name="Goldberg J."/>
            <person name="Griggs A."/>
            <person name="Gujja S."/>
            <person name="Hansen M."/>
            <person name="Howarth C."/>
            <person name="Imamovic A."/>
            <person name="Larimer J."/>
            <person name="McCowan C."/>
            <person name="Murphy C."/>
            <person name="Pearson M."/>
            <person name="Priest M."/>
            <person name="Roberts A."/>
            <person name="Saif S."/>
            <person name="Shea T."/>
            <person name="Sykes S."/>
            <person name="Wortman J."/>
            <person name="Nusbaum C."/>
            <person name="Birren B."/>
        </authorList>
    </citation>
    <scope>NUCLEOTIDE SEQUENCE</scope>
    <source>
        <strain evidence="7">CBS 10118</strain>
    </source>
</reference>
<feature type="repeat" description="WD" evidence="3">
    <location>
        <begin position="477"/>
        <end position="516"/>
    </location>
</feature>
<evidence type="ECO:0000313" key="8">
    <source>
        <dbReference type="Proteomes" id="UP000092730"/>
    </source>
</evidence>
<dbReference type="EMBL" id="KI894019">
    <property type="protein sequence ID" value="OCF27206.1"/>
    <property type="molecule type" value="Genomic_DNA"/>
</dbReference>
<name>A0A1B9G856_9TREE</name>
<keyword evidence="2" id="KW-0677">Repeat</keyword>
<evidence type="ECO:0000259" key="5">
    <source>
        <dbReference type="PROSITE" id="PS50181"/>
    </source>
</evidence>
<evidence type="ECO:0000256" key="4">
    <source>
        <dbReference type="SAM" id="MobiDB-lite"/>
    </source>
</evidence>
<reference evidence="6" key="3">
    <citation type="submission" date="2014-01" db="EMBL/GenBank/DDBJ databases">
        <title>Evolution of pathogenesis and genome organization in the Tremellales.</title>
        <authorList>
            <person name="Cuomo C."/>
            <person name="Litvintseva A."/>
            <person name="Heitman J."/>
            <person name="Chen Y."/>
            <person name="Sun S."/>
            <person name="Springer D."/>
            <person name="Dromer F."/>
            <person name="Young S."/>
            <person name="Zeng Q."/>
            <person name="Chapman S."/>
            <person name="Gujja S."/>
            <person name="Saif S."/>
            <person name="Birren B."/>
        </authorList>
    </citation>
    <scope>NUCLEOTIDE SEQUENCE</scope>
    <source>
        <strain evidence="6">CBS 10118</strain>
    </source>
</reference>
<dbReference type="InterPro" id="IPR020472">
    <property type="entry name" value="WD40_PAC1"/>
</dbReference>
<feature type="compositionally biased region" description="Polar residues" evidence="4">
    <location>
        <begin position="122"/>
        <end position="137"/>
    </location>
</feature>
<dbReference type="VEuPathDB" id="FungiDB:I302_02045"/>
<evidence type="ECO:0000256" key="2">
    <source>
        <dbReference type="ARBA" id="ARBA00022737"/>
    </source>
</evidence>
<dbReference type="STRING" id="1296100.A0A1B9G856"/>
<evidence type="ECO:0000313" key="6">
    <source>
        <dbReference type="EMBL" id="OCF27206.1"/>
    </source>
</evidence>
<dbReference type="InterPro" id="IPR015943">
    <property type="entry name" value="WD40/YVTN_repeat-like_dom_sf"/>
</dbReference>
<feature type="repeat" description="WD" evidence="3">
    <location>
        <begin position="528"/>
        <end position="567"/>
    </location>
</feature>
<evidence type="ECO:0000256" key="1">
    <source>
        <dbReference type="ARBA" id="ARBA00022574"/>
    </source>
</evidence>
<dbReference type="InterPro" id="IPR001810">
    <property type="entry name" value="F-box_dom"/>
</dbReference>
<feature type="repeat" description="WD" evidence="3">
    <location>
        <begin position="703"/>
        <end position="742"/>
    </location>
</feature>
<proteinExistence type="predicted"/>
<dbReference type="PANTHER" id="PTHR22847">
    <property type="entry name" value="WD40 REPEAT PROTEIN"/>
    <property type="match status" value="1"/>
</dbReference>
<reference evidence="6" key="1">
    <citation type="submission" date="2013-07" db="EMBL/GenBank/DDBJ databases">
        <title>The Genome Sequence of Cryptococcus bestiolae CBS10118.</title>
        <authorList>
            <consortium name="The Broad Institute Genome Sequencing Platform"/>
            <person name="Cuomo C."/>
            <person name="Litvintseva A."/>
            <person name="Chen Y."/>
            <person name="Heitman J."/>
            <person name="Sun S."/>
            <person name="Springer D."/>
            <person name="Dromer F."/>
            <person name="Young S.K."/>
            <person name="Zeng Q."/>
            <person name="Gargeya S."/>
            <person name="Fitzgerald M."/>
            <person name="Abouelleil A."/>
            <person name="Alvarado L."/>
            <person name="Berlin A.M."/>
            <person name="Chapman S.B."/>
            <person name="Dewar J."/>
            <person name="Goldberg J."/>
            <person name="Griggs A."/>
            <person name="Gujja S."/>
            <person name="Hansen M."/>
            <person name="Howarth C."/>
            <person name="Imamovic A."/>
            <person name="Larimer J."/>
            <person name="McCowan C."/>
            <person name="Murphy C."/>
            <person name="Pearson M."/>
            <person name="Priest M."/>
            <person name="Roberts A."/>
            <person name="Saif S."/>
            <person name="Shea T."/>
            <person name="Sykes S."/>
            <person name="Wortman J."/>
            <person name="Nusbaum C."/>
            <person name="Birren B."/>
        </authorList>
    </citation>
    <scope>NUCLEOTIDE SEQUENCE [LARGE SCALE GENOMIC DNA]</scope>
    <source>
        <strain evidence="6">CBS 10118</strain>
    </source>
</reference>
<sequence>MPDSPFKQLQRTLDEREDLFKDVLGLPLDVRRDLVNKLLWSLPRNDITKLNEQLSGILQRDIIGSLPPELSILILSKLDFEDLSNCGSVCRKWRCIVEEQALWALLCASSLPPIRPAHPTWSDLQTTRSTLSQPKSTHTSDEDEEEEYDDRFGYGYIEPSNTLAVRSDPSGFGLGMKSGLRRNVWERSTGNDGLPIFSYPTTPPSSITGGKDLSPIPSHLPIPSTKPQPNFKHLYIIHRIIHQRMTTPRPIHYNTHVYSPGTERIKMVPKPLTIDMITSVKNGGLPGHSEAIYSLSLINHEMKFDINMNCTACHHPTSGLASHNHQAEISPLTINRSSGPGPLMPGQQIPTQTTVRGREWLLTGSRDRTLRLWYLGVSGPKVLKIFQGGHSGSVLTHCVVKVKISSKSSQHSYALPTKSHGYSPTKGIEGMNLNDLESHPKGRTRVVAVSGGSDGKICLWDIEGHGQGSTVEPEKMIQGHRDSVLCVRANDKYVVSCSKDKTIKLFDIHTLETKLFIGGSAIGLEQDDTLHKGAVNAVGLMEDYIISASGDKTLRIWSIHSGQLLFTVEAHSRGIASIDFSSEPISCEPMLEPGERWKGSLVTGASDSSIKVFHLIEREVSISSNPDVVVHSVEDDKRSGDVSMDLDPSLTLSSTSGTLVPPPDGRSVYLKEYHTMWSTCICPPGLSRPNDTHPQERCRRCGNRGHTELVRTVNIGERVVVSGSYDSKVKVWDRTTAQHLIDLSGHHTGRIFSVTSDKYKIISTGLDCRINIWDFAYGLDTSFVEP</sequence>
<dbReference type="SUPFAM" id="SSF50978">
    <property type="entry name" value="WD40 repeat-like"/>
    <property type="match status" value="1"/>
</dbReference>
<dbReference type="SUPFAM" id="SSF81383">
    <property type="entry name" value="F-box domain"/>
    <property type="match status" value="1"/>
</dbReference>
<dbReference type="Proteomes" id="UP000092730">
    <property type="component" value="Chromosome 2"/>
</dbReference>
<dbReference type="EMBL" id="CP144542">
    <property type="protein sequence ID" value="WVW81352.1"/>
    <property type="molecule type" value="Genomic_DNA"/>
</dbReference>
<dbReference type="SMART" id="SM00256">
    <property type="entry name" value="FBOX"/>
    <property type="match status" value="1"/>
</dbReference>
<keyword evidence="1 3" id="KW-0853">WD repeat</keyword>
<protein>
    <recommendedName>
        <fullName evidence="5">F-box domain-containing protein</fullName>
    </recommendedName>
</protein>
<feature type="domain" description="F-box" evidence="5">
    <location>
        <begin position="60"/>
        <end position="106"/>
    </location>
</feature>
<gene>
    <name evidence="6" type="ORF">I302_02045</name>
    <name evidence="7" type="ORF">I302_103343</name>
</gene>
<dbReference type="PROSITE" id="PS50294">
    <property type="entry name" value="WD_REPEATS_REGION"/>
    <property type="match status" value="2"/>
</dbReference>
<dbReference type="InterPro" id="IPR001680">
    <property type="entry name" value="WD40_rpt"/>
</dbReference>
<dbReference type="PRINTS" id="PR00320">
    <property type="entry name" value="GPROTEINBRPT"/>
</dbReference>
<dbReference type="Pfam" id="PF12937">
    <property type="entry name" value="F-box-like"/>
    <property type="match status" value="1"/>
</dbReference>